<feature type="compositionally biased region" description="Basic and acidic residues" evidence="1">
    <location>
        <begin position="19"/>
        <end position="36"/>
    </location>
</feature>
<dbReference type="InParanoid" id="A0A1Z5JLZ6"/>
<proteinExistence type="predicted"/>
<dbReference type="EMBL" id="BDSP01000087">
    <property type="protein sequence ID" value="GAX15043.1"/>
    <property type="molecule type" value="Genomic_DNA"/>
</dbReference>
<comment type="caution">
    <text evidence="2">The sequence shown here is derived from an EMBL/GenBank/DDBJ whole genome shotgun (WGS) entry which is preliminary data.</text>
</comment>
<feature type="region of interest" description="Disordered" evidence="1">
    <location>
        <begin position="1"/>
        <end position="36"/>
    </location>
</feature>
<gene>
    <name evidence="2" type="ORF">FisN_12Lu391</name>
</gene>
<reference evidence="2 3" key="1">
    <citation type="journal article" date="2015" name="Plant Cell">
        <title>Oil accumulation by the oleaginous diatom Fistulifera solaris as revealed by the genome and transcriptome.</title>
        <authorList>
            <person name="Tanaka T."/>
            <person name="Maeda Y."/>
            <person name="Veluchamy A."/>
            <person name="Tanaka M."/>
            <person name="Abida H."/>
            <person name="Marechal E."/>
            <person name="Bowler C."/>
            <person name="Muto M."/>
            <person name="Sunaga Y."/>
            <person name="Tanaka M."/>
            <person name="Yoshino T."/>
            <person name="Taniguchi T."/>
            <person name="Fukuda Y."/>
            <person name="Nemoto M."/>
            <person name="Matsumoto M."/>
            <person name="Wong P.S."/>
            <person name="Aburatani S."/>
            <person name="Fujibuchi W."/>
        </authorList>
    </citation>
    <scope>NUCLEOTIDE SEQUENCE [LARGE SCALE GENOMIC DNA]</scope>
    <source>
        <strain evidence="2 3">JPCC DA0580</strain>
    </source>
</reference>
<sequence>MSSVTAKTDDCASLKTKPAPKENCRVTKEPEHEDHFRVTRSSVRKRLEMIREVSAKDVNCRPTRERSSTILPAEKVPEVALDVSNDESMDDSEFEATDVGSENDSDYRTADDDCETSDDDSSVISIYESSDFKSVGDSGTEVEVSDLDSHADVECNDKSAVKAVDGLMYDSKFTVSAANVVEAETAVIAESIIARTGIDSQSSESDVASVDDADLKATDAAVCDVTADFDTEITMIPLCPSVPSVPYPESFEGDGAGDLQPTGVASNNIPVECAPFWKMVDFLIMIKESNIEGTGFQMEGGEYYLSADIAMALLRSGELKRLPRNIQAILATKRTKLTAEQCLQVAQYHGFVCFPENTTRGIHGDMNKSKHVVIDKRGKGNLAVVYYGCKHGFFIAFHRDWLKPKTAKRYRE</sequence>
<keyword evidence="3" id="KW-1185">Reference proteome</keyword>
<evidence type="ECO:0000256" key="1">
    <source>
        <dbReference type="SAM" id="MobiDB-lite"/>
    </source>
</evidence>
<accession>A0A1Z5JLZ6</accession>
<protein>
    <submittedName>
        <fullName evidence="2">Uncharacterized protein</fullName>
    </submittedName>
</protein>
<feature type="region of interest" description="Disordered" evidence="1">
    <location>
        <begin position="83"/>
        <end position="120"/>
    </location>
</feature>
<organism evidence="2 3">
    <name type="scientific">Fistulifera solaris</name>
    <name type="common">Oleaginous diatom</name>
    <dbReference type="NCBI Taxonomy" id="1519565"/>
    <lineage>
        <taxon>Eukaryota</taxon>
        <taxon>Sar</taxon>
        <taxon>Stramenopiles</taxon>
        <taxon>Ochrophyta</taxon>
        <taxon>Bacillariophyta</taxon>
        <taxon>Bacillariophyceae</taxon>
        <taxon>Bacillariophycidae</taxon>
        <taxon>Naviculales</taxon>
        <taxon>Naviculaceae</taxon>
        <taxon>Fistulifera</taxon>
    </lineage>
</organism>
<dbReference type="AlphaFoldDB" id="A0A1Z5JLZ6"/>
<dbReference type="Proteomes" id="UP000198406">
    <property type="component" value="Unassembled WGS sequence"/>
</dbReference>
<name>A0A1Z5JLZ6_FISSO</name>
<evidence type="ECO:0000313" key="2">
    <source>
        <dbReference type="EMBL" id="GAX15043.1"/>
    </source>
</evidence>
<feature type="compositionally biased region" description="Acidic residues" evidence="1">
    <location>
        <begin position="84"/>
        <end position="104"/>
    </location>
</feature>
<evidence type="ECO:0000313" key="3">
    <source>
        <dbReference type="Proteomes" id="UP000198406"/>
    </source>
</evidence>